<reference evidence="12" key="1">
    <citation type="journal article" date="2019" name="Gigascience">
        <title>De novo genome assembly of the endangered Acer yangbiense, a plant species with extremely small populations endemic to Yunnan Province, China.</title>
        <authorList>
            <person name="Yang J."/>
            <person name="Wariss H.M."/>
            <person name="Tao L."/>
            <person name="Zhang R."/>
            <person name="Yun Q."/>
            <person name="Hollingsworth P."/>
            <person name="Dao Z."/>
            <person name="Luo G."/>
            <person name="Guo H."/>
            <person name="Ma Y."/>
            <person name="Sun W."/>
        </authorList>
    </citation>
    <scope>NUCLEOTIDE SEQUENCE [LARGE SCALE GENOMIC DNA]</scope>
    <source>
        <strain evidence="12">cv. Malutang</strain>
    </source>
</reference>
<feature type="DNA-binding region" description="Homeobox" evidence="8">
    <location>
        <begin position="640"/>
        <end position="702"/>
    </location>
</feature>
<feature type="compositionally biased region" description="Basic and acidic residues" evidence="9">
    <location>
        <begin position="355"/>
        <end position="376"/>
    </location>
</feature>
<dbReference type="InterPro" id="IPR008422">
    <property type="entry name" value="KN_HD"/>
</dbReference>
<evidence type="ECO:0000256" key="1">
    <source>
        <dbReference type="ARBA" id="ARBA00004123"/>
    </source>
</evidence>
<feature type="compositionally biased region" description="Polar residues" evidence="9">
    <location>
        <begin position="714"/>
        <end position="748"/>
    </location>
</feature>
<evidence type="ECO:0000313" key="11">
    <source>
        <dbReference type="EMBL" id="TXG73830.1"/>
    </source>
</evidence>
<dbReference type="InterPro" id="IPR001356">
    <property type="entry name" value="HD"/>
</dbReference>
<dbReference type="PROSITE" id="PS50071">
    <property type="entry name" value="HOMEOBOX_2"/>
    <property type="match status" value="1"/>
</dbReference>
<evidence type="ECO:0000256" key="9">
    <source>
        <dbReference type="SAM" id="MobiDB-lite"/>
    </source>
</evidence>
<sequence length="859" mass="94587">MDMSNFRPDSHVAQQSRRDKLRIQQCSASVQHLEDYTHNLGQQSSANPDLIQVRNVRNANLLYDLSSEIISFSTNPDVLSAQRNAMLHQELSAAQQHNRSLMGGDDLFTNLPHSVSSHHFNGSSRTSGDFQGCGNWKSLDSQTNSDWMVNYASGSAGRESNQNQMLVGEVMSNNNVKASNISSSRKYLKPNNNYNEYHQYVQSTLTNPSSGISSQDRQQKHFGDMHYANSLYQNNVNDVVTLASIGTQGLEVASLVQQNTRETGQGTWTDSGNELLLLPNYANQSSDLRYDNANTWMNRSEEGCHQWNAESGFVTRKSGLELRNVASDVTTQGLSLSLSSNPPSKMHVANQLGDRYESQDPHSRTDVFKEPQDSKAPKPSIISKGCGKSLQELVGTTNYNIHRGGGPLGPFTGYATILKSSRFSKPAQELLDGFCSITGSKLAKTFDSSDRLSGDQVSASVSASADGDAVDAADKEVGAKGNNSSVVSSSTFYSSNQISCDGGGVGSSSSESYRPEYQQKKAKLLYLQEEVCRRYKLYYQQMQMVVSSFESVAGLSASTPYVSLALKTVSKNFRCLKNTISNQLKNVSKALGEDLLSSPSGTSTSKGDTNTSRLKYADQGFQRHKSSGSNVGFLEPQQHIWRPQRGLPERSVAILRAWLFDHFLHPYPTDTDKHMLATQTGLSRNQVSNWFINARVRVWKPMVEEIHMLETKGTAETNQNSSKSDGKSTASEGTGRSSGDQPMNKLGISSMSDEHLDYSGIGSSVGTDEGLISAEQWNQEKRSRVECQVTTNMDRSFMRFMPYQRGGLEVGGLGAVSLTLGLRHGVESSQQQQQQQQQQTDHHQLRQQLGGQMIHDFVG</sequence>
<dbReference type="InterPro" id="IPR006563">
    <property type="entry name" value="POX_dom"/>
</dbReference>
<dbReference type="Pfam" id="PF05920">
    <property type="entry name" value="Homeobox_KN"/>
    <property type="match status" value="1"/>
</dbReference>
<keyword evidence="12" id="KW-1185">Reference proteome</keyword>
<dbReference type="FunFam" id="1.10.10.60:FF:000117">
    <property type="entry name" value="BEL1-like homeodomain protein 9"/>
    <property type="match status" value="1"/>
</dbReference>
<dbReference type="OrthoDB" id="10056939at2759"/>
<comment type="subcellular location">
    <subcellularLocation>
        <location evidence="1 8">Nucleus</location>
    </subcellularLocation>
</comment>
<dbReference type="InterPro" id="IPR050224">
    <property type="entry name" value="TALE_homeobox"/>
</dbReference>
<dbReference type="Pfam" id="PF07526">
    <property type="entry name" value="POX"/>
    <property type="match status" value="1"/>
</dbReference>
<feature type="domain" description="Homeobox" evidence="10">
    <location>
        <begin position="638"/>
        <end position="701"/>
    </location>
</feature>
<dbReference type="GO" id="GO:0005634">
    <property type="term" value="C:nucleus"/>
    <property type="evidence" value="ECO:0007669"/>
    <property type="project" value="UniProtKB-SubCell"/>
</dbReference>
<keyword evidence="4 8" id="KW-0238">DNA-binding</keyword>
<feature type="region of interest" description="Disordered" evidence="9">
    <location>
        <begin position="355"/>
        <end position="382"/>
    </location>
</feature>
<evidence type="ECO:0000256" key="6">
    <source>
        <dbReference type="ARBA" id="ARBA00023163"/>
    </source>
</evidence>
<accession>A0A5C7IX20</accession>
<keyword evidence="5 8" id="KW-0371">Homeobox</keyword>
<dbReference type="SMART" id="SM00574">
    <property type="entry name" value="POX"/>
    <property type="match status" value="1"/>
</dbReference>
<dbReference type="InterPro" id="IPR009057">
    <property type="entry name" value="Homeodomain-like_sf"/>
</dbReference>
<feature type="region of interest" description="Disordered" evidence="9">
    <location>
        <begin position="711"/>
        <end position="748"/>
    </location>
</feature>
<organism evidence="11 12">
    <name type="scientific">Acer yangbiense</name>
    <dbReference type="NCBI Taxonomy" id="1000413"/>
    <lineage>
        <taxon>Eukaryota</taxon>
        <taxon>Viridiplantae</taxon>
        <taxon>Streptophyta</taxon>
        <taxon>Embryophyta</taxon>
        <taxon>Tracheophyta</taxon>
        <taxon>Spermatophyta</taxon>
        <taxon>Magnoliopsida</taxon>
        <taxon>eudicotyledons</taxon>
        <taxon>Gunneridae</taxon>
        <taxon>Pentapetalae</taxon>
        <taxon>rosids</taxon>
        <taxon>malvids</taxon>
        <taxon>Sapindales</taxon>
        <taxon>Sapindaceae</taxon>
        <taxon>Hippocastanoideae</taxon>
        <taxon>Acereae</taxon>
        <taxon>Acer</taxon>
    </lineage>
</organism>
<feature type="region of interest" description="Disordered" evidence="9">
    <location>
        <begin position="1"/>
        <end position="21"/>
    </location>
</feature>
<dbReference type="PANTHER" id="PTHR11850">
    <property type="entry name" value="HOMEOBOX PROTEIN TRANSCRIPTION FACTORS"/>
    <property type="match status" value="1"/>
</dbReference>
<evidence type="ECO:0000313" key="12">
    <source>
        <dbReference type="Proteomes" id="UP000323000"/>
    </source>
</evidence>
<evidence type="ECO:0000256" key="4">
    <source>
        <dbReference type="ARBA" id="ARBA00023125"/>
    </source>
</evidence>
<dbReference type="GO" id="GO:0006355">
    <property type="term" value="P:regulation of DNA-templated transcription"/>
    <property type="evidence" value="ECO:0007669"/>
    <property type="project" value="InterPro"/>
</dbReference>
<dbReference type="AlphaFoldDB" id="A0A5C7IX20"/>
<comment type="similarity">
    <text evidence="2">Belongs to the TALE/BELL homeobox family.</text>
</comment>
<keyword evidence="7 8" id="KW-0539">Nucleus</keyword>
<dbReference type="EMBL" id="VAHF01000001">
    <property type="protein sequence ID" value="TXG73830.1"/>
    <property type="molecule type" value="Genomic_DNA"/>
</dbReference>
<dbReference type="GO" id="GO:0003677">
    <property type="term" value="F:DNA binding"/>
    <property type="evidence" value="ECO:0007669"/>
    <property type="project" value="UniProtKB-UniRule"/>
</dbReference>
<dbReference type="SMART" id="SM00389">
    <property type="entry name" value="HOX"/>
    <property type="match status" value="1"/>
</dbReference>
<name>A0A5C7IX20_9ROSI</name>
<keyword evidence="3" id="KW-0805">Transcription regulation</keyword>
<dbReference type="Gene3D" id="1.10.10.60">
    <property type="entry name" value="Homeodomain-like"/>
    <property type="match status" value="1"/>
</dbReference>
<evidence type="ECO:0000256" key="8">
    <source>
        <dbReference type="PROSITE-ProRule" id="PRU00108"/>
    </source>
</evidence>
<evidence type="ECO:0000259" key="10">
    <source>
        <dbReference type="PROSITE" id="PS50071"/>
    </source>
</evidence>
<dbReference type="SUPFAM" id="SSF46689">
    <property type="entry name" value="Homeodomain-like"/>
    <property type="match status" value="1"/>
</dbReference>
<dbReference type="CDD" id="cd00086">
    <property type="entry name" value="homeodomain"/>
    <property type="match status" value="1"/>
</dbReference>
<protein>
    <recommendedName>
        <fullName evidence="10">Homeobox domain-containing protein</fullName>
    </recommendedName>
</protein>
<evidence type="ECO:0000256" key="5">
    <source>
        <dbReference type="ARBA" id="ARBA00023155"/>
    </source>
</evidence>
<dbReference type="Proteomes" id="UP000323000">
    <property type="component" value="Chromosome 1"/>
</dbReference>
<evidence type="ECO:0000256" key="7">
    <source>
        <dbReference type="ARBA" id="ARBA00023242"/>
    </source>
</evidence>
<keyword evidence="6" id="KW-0804">Transcription</keyword>
<evidence type="ECO:0000256" key="2">
    <source>
        <dbReference type="ARBA" id="ARBA00006454"/>
    </source>
</evidence>
<gene>
    <name evidence="11" type="ORF">EZV62_002409</name>
</gene>
<proteinExistence type="inferred from homology"/>
<comment type="caution">
    <text evidence="11">The sequence shown here is derived from an EMBL/GenBank/DDBJ whole genome shotgun (WGS) entry which is preliminary data.</text>
</comment>
<evidence type="ECO:0000256" key="3">
    <source>
        <dbReference type="ARBA" id="ARBA00023015"/>
    </source>
</evidence>